<dbReference type="InterPro" id="IPR045046">
    <property type="entry name" value="Vps9-like"/>
</dbReference>
<protein>
    <recommendedName>
        <fullName evidence="2">VPS9 domain-containing protein</fullName>
    </recommendedName>
</protein>
<dbReference type="OrthoDB" id="10264848at2759"/>
<feature type="region of interest" description="Disordered" evidence="1">
    <location>
        <begin position="94"/>
        <end position="166"/>
    </location>
</feature>
<evidence type="ECO:0000313" key="4">
    <source>
        <dbReference type="Proteomes" id="UP000177798"/>
    </source>
</evidence>
<feature type="region of interest" description="Disordered" evidence="1">
    <location>
        <begin position="482"/>
        <end position="538"/>
    </location>
</feature>
<dbReference type="InterPro" id="IPR003123">
    <property type="entry name" value="VPS9"/>
</dbReference>
<evidence type="ECO:0000313" key="3">
    <source>
        <dbReference type="EMBL" id="APA08105.1"/>
    </source>
</evidence>
<dbReference type="PROSITE" id="PS51205">
    <property type="entry name" value="VPS9"/>
    <property type="match status" value="1"/>
</dbReference>
<dbReference type="SMART" id="SM00167">
    <property type="entry name" value="VPS9"/>
    <property type="match status" value="1"/>
</dbReference>
<dbReference type="AlphaFoldDB" id="A0A1D9PZG3"/>
<feature type="compositionally biased region" description="Basic and acidic residues" evidence="1">
    <location>
        <begin position="647"/>
        <end position="665"/>
    </location>
</feature>
<organism evidence="3 4">
    <name type="scientific">Sclerotinia sclerotiorum (strain ATCC 18683 / 1980 / Ss-1)</name>
    <name type="common">White mold</name>
    <name type="synonym">Whetzelinia sclerotiorum</name>
    <dbReference type="NCBI Taxonomy" id="665079"/>
    <lineage>
        <taxon>Eukaryota</taxon>
        <taxon>Fungi</taxon>
        <taxon>Dikarya</taxon>
        <taxon>Ascomycota</taxon>
        <taxon>Pezizomycotina</taxon>
        <taxon>Leotiomycetes</taxon>
        <taxon>Helotiales</taxon>
        <taxon>Sclerotiniaceae</taxon>
        <taxon>Sclerotinia</taxon>
    </lineage>
</organism>
<dbReference type="GO" id="GO:0005085">
    <property type="term" value="F:guanyl-nucleotide exchange factor activity"/>
    <property type="evidence" value="ECO:0007669"/>
    <property type="project" value="InterPro"/>
</dbReference>
<feature type="region of interest" description="Disordered" evidence="1">
    <location>
        <begin position="593"/>
        <end position="713"/>
    </location>
</feature>
<feature type="region of interest" description="Disordered" evidence="1">
    <location>
        <begin position="223"/>
        <end position="279"/>
    </location>
</feature>
<dbReference type="PANTHER" id="PTHR23101">
    <property type="entry name" value="RAB GDP/GTP EXCHANGE FACTOR"/>
    <property type="match status" value="1"/>
</dbReference>
<feature type="compositionally biased region" description="Polar residues" evidence="1">
    <location>
        <begin position="114"/>
        <end position="143"/>
    </location>
</feature>
<dbReference type="PANTHER" id="PTHR23101:SF97">
    <property type="entry name" value="DOMAIN PROTEIN, PUTATIVE (AFU_ORTHOLOGUE AFUA_2G10890)-RELATED"/>
    <property type="match status" value="1"/>
</dbReference>
<evidence type="ECO:0000256" key="1">
    <source>
        <dbReference type="SAM" id="MobiDB-lite"/>
    </source>
</evidence>
<sequence>MIKYTMSHAIKYPAKLLVIHKPHTSKFQNIRRPEYKPTRFNLVYIKTSRPTGTSSVYDVKLITEATQLQQRTGFMSSPARKGDSQRPRTLQLSKSFYQEPSSSPDRSSRPLRANTIQNGTIPSVSMSDKTTLSENRRPGTQSDIFEKSSEDDEENGGTTGVSGKLPADFDELPIELVSLADSFIDSLSAKIHPTPPSIDKLSGLFQDFYAVAANHINTHISALSSRQHRSSSPAPSASSLSSTASKIRAKAASMNKERPKVIERKSSEQQMLTSEEINERKRARKALEHKRVALEEAIERRVCEGIYDRIWRHRSSQDEAQDEKLRSKTAALSVVGIGLVDLGVDLGIESSEEPDAAEKRELEVREWLEGARGELIAMNDEKYPLGKLNHLKAAHKCIVDTLSHFHPSSSADEIMPMLIFTLITSRPEGIDVISNLYFIQRFRCETKIDGEAAYCLTNLEAAISFLETVDLASLRADEIPSGPLKISSRPGTPKIEKPDPLTVSITPTALSAPATSSANPSPSVSKPTPSSLSSFRPTVQQADRRLSDIFQSPAALGAAGDAFLDSADQGFKSIGNSLGDSYKFLLGKLKERDSTGQAQEISIPKTLDDARKLISTPPPEDEGSVSGGSTPESPSVKEQKNVPSTESKPEGRSRSDSSQRLDDRVLSFIGGRKITRERSTDSNRSGGSSSKRVSFLQDENGEKGTPSPQAPASNQAIVESMRNLGNSLNPMNRIAGMGMMRGFGRVTTPTTPTPTKSTAQDGGVADLTTTFPDLVPSLPAKEVPKIAPPNKRFMELQNPGDLKISEVMELLRDYRRLAGALKDLGAV</sequence>
<dbReference type="Proteomes" id="UP000177798">
    <property type="component" value="Chromosome 3"/>
</dbReference>
<proteinExistence type="predicted"/>
<dbReference type="SUPFAM" id="SSF109993">
    <property type="entry name" value="VPS9 domain"/>
    <property type="match status" value="1"/>
</dbReference>
<feature type="domain" description="VPS9" evidence="2">
    <location>
        <begin position="319"/>
        <end position="475"/>
    </location>
</feature>
<dbReference type="InterPro" id="IPR037191">
    <property type="entry name" value="VPS9_dom_sf"/>
</dbReference>
<dbReference type="Pfam" id="PF02204">
    <property type="entry name" value="VPS9"/>
    <property type="match status" value="1"/>
</dbReference>
<feature type="compositionally biased region" description="Low complexity" evidence="1">
    <location>
        <begin position="504"/>
        <end position="534"/>
    </location>
</feature>
<reference evidence="4" key="1">
    <citation type="journal article" date="2017" name="Genome Biol. Evol.">
        <title>The complete genome sequence of the phytopathogenic fungus Sclerotinia sclerotiorum reveals insights into the genome architecture of broad host range pathogens.</title>
        <authorList>
            <person name="Derbyshire M."/>
            <person name="Denton-Giles M."/>
            <person name="Hegedus D."/>
            <person name="Seifbarghy S."/>
            <person name="Rollins J."/>
            <person name="van Kan J."/>
            <person name="Seidl M.F."/>
            <person name="Faino L."/>
            <person name="Mbengue M."/>
            <person name="Navaud O."/>
            <person name="Raffaele S."/>
            <person name="Hammond-Kosack K."/>
            <person name="Heard S."/>
            <person name="Oliver R."/>
        </authorList>
    </citation>
    <scope>NUCLEOTIDE SEQUENCE [LARGE SCALE GENOMIC DNA]</scope>
    <source>
        <strain evidence="4">ATCC 18683 / 1980 / Ss-1</strain>
    </source>
</reference>
<gene>
    <name evidence="3" type="ORF">sscle_03g028750</name>
</gene>
<accession>A0A1D9PZG3</accession>
<dbReference type="Gene3D" id="1.20.1050.80">
    <property type="entry name" value="VPS9 domain"/>
    <property type="match status" value="1"/>
</dbReference>
<feature type="compositionally biased region" description="Basic and acidic residues" evidence="1">
    <location>
        <begin position="255"/>
        <end position="267"/>
    </location>
</feature>
<dbReference type="VEuPathDB" id="FungiDB:sscle_03g028750"/>
<feature type="compositionally biased region" description="Low complexity" evidence="1">
    <location>
        <begin position="223"/>
        <end position="245"/>
    </location>
</feature>
<dbReference type="GO" id="GO:0016192">
    <property type="term" value="P:vesicle-mediated transport"/>
    <property type="evidence" value="ECO:0007669"/>
    <property type="project" value="InterPro"/>
</dbReference>
<feature type="compositionally biased region" description="Low complexity" evidence="1">
    <location>
        <begin position="682"/>
        <end position="694"/>
    </location>
</feature>
<evidence type="ECO:0000259" key="2">
    <source>
        <dbReference type="PROSITE" id="PS51205"/>
    </source>
</evidence>
<dbReference type="EMBL" id="CP017816">
    <property type="protein sequence ID" value="APA08105.1"/>
    <property type="molecule type" value="Genomic_DNA"/>
</dbReference>
<name>A0A1D9PZG3_SCLS1</name>